<name>A0ABW5BC46_9BACT</name>
<evidence type="ECO:0000313" key="3">
    <source>
        <dbReference type="Proteomes" id="UP001597414"/>
    </source>
</evidence>
<feature type="transmembrane region" description="Helical" evidence="1">
    <location>
        <begin position="192"/>
        <end position="213"/>
    </location>
</feature>
<accession>A0ABW5BC46</accession>
<keyword evidence="3" id="KW-1185">Reference proteome</keyword>
<evidence type="ECO:0000256" key="1">
    <source>
        <dbReference type="SAM" id="Phobius"/>
    </source>
</evidence>
<feature type="transmembrane region" description="Helical" evidence="1">
    <location>
        <begin position="163"/>
        <end position="186"/>
    </location>
</feature>
<reference evidence="3" key="1">
    <citation type="journal article" date="2019" name="Int. J. Syst. Evol. Microbiol.">
        <title>The Global Catalogue of Microorganisms (GCM) 10K type strain sequencing project: providing services to taxonomists for standard genome sequencing and annotation.</title>
        <authorList>
            <consortium name="The Broad Institute Genomics Platform"/>
            <consortium name="The Broad Institute Genome Sequencing Center for Infectious Disease"/>
            <person name="Wu L."/>
            <person name="Ma J."/>
        </authorList>
    </citation>
    <scope>NUCLEOTIDE SEQUENCE [LARGE SCALE GENOMIC DNA]</scope>
    <source>
        <strain evidence="3">KCTC 19812</strain>
    </source>
</reference>
<dbReference type="Proteomes" id="UP001597414">
    <property type="component" value="Unassembled WGS sequence"/>
</dbReference>
<sequence length="217" mass="24425">MKNLISLVSYFRKFKVLQIFTIYLRYLIGGAFVMAAVGMGKLSSTPIPLALAANKPIQELEPIQLFFRVMAESGLYWNFIGWSQIIAGGLLMTQRFASLGAAMFFGIILNIFVITVSYGFTGTPIVTGLMLLAVCFLLLWDIEKWQFLFLPYSIENLTAPQTLQIIGNTFWEILGLALFILIFSLYALGFDLLIQMASCLVLGLIGFVLYFLLQRRN</sequence>
<feature type="transmembrane region" description="Helical" evidence="1">
    <location>
        <begin position="99"/>
        <end position="119"/>
    </location>
</feature>
<feature type="transmembrane region" description="Helical" evidence="1">
    <location>
        <begin position="20"/>
        <end position="39"/>
    </location>
</feature>
<evidence type="ECO:0000313" key="2">
    <source>
        <dbReference type="EMBL" id="MFD2203089.1"/>
    </source>
</evidence>
<keyword evidence="1" id="KW-0472">Membrane</keyword>
<feature type="transmembrane region" description="Helical" evidence="1">
    <location>
        <begin position="75"/>
        <end position="92"/>
    </location>
</feature>
<proteinExistence type="predicted"/>
<gene>
    <name evidence="2" type="ORF">ACFSKV_16045</name>
</gene>
<keyword evidence="1" id="KW-1133">Transmembrane helix</keyword>
<protein>
    <submittedName>
        <fullName evidence="2">Uncharacterized protein</fullName>
    </submittedName>
</protein>
<dbReference type="RefSeq" id="WP_380804955.1">
    <property type="nucleotide sequence ID" value="NZ_JBHUIV010000020.1"/>
</dbReference>
<keyword evidence="1" id="KW-0812">Transmembrane</keyword>
<comment type="caution">
    <text evidence="2">The sequence shown here is derived from an EMBL/GenBank/DDBJ whole genome shotgun (WGS) entry which is preliminary data.</text>
</comment>
<dbReference type="EMBL" id="JBHUIV010000020">
    <property type="protein sequence ID" value="MFD2203089.1"/>
    <property type="molecule type" value="Genomic_DNA"/>
</dbReference>
<feature type="transmembrane region" description="Helical" evidence="1">
    <location>
        <begin position="125"/>
        <end position="142"/>
    </location>
</feature>
<organism evidence="2 3">
    <name type="scientific">Shivajiella indica</name>
    <dbReference type="NCBI Taxonomy" id="872115"/>
    <lineage>
        <taxon>Bacteria</taxon>
        <taxon>Pseudomonadati</taxon>
        <taxon>Bacteroidota</taxon>
        <taxon>Cytophagia</taxon>
        <taxon>Cytophagales</taxon>
        <taxon>Cyclobacteriaceae</taxon>
        <taxon>Shivajiella</taxon>
    </lineage>
</organism>